<dbReference type="InterPro" id="IPR035996">
    <property type="entry name" value="4pyrrol_Methylase_sf"/>
</dbReference>
<evidence type="ECO:0000256" key="1">
    <source>
        <dbReference type="ARBA" id="ARBA00022490"/>
    </source>
</evidence>
<evidence type="ECO:0000256" key="3">
    <source>
        <dbReference type="ARBA" id="ARBA00022603"/>
    </source>
</evidence>
<dbReference type="FunFam" id="3.30.950.10:FF:000002">
    <property type="entry name" value="Ribosomal RNA small subunit methyltransferase I"/>
    <property type="match status" value="1"/>
</dbReference>
<dbReference type="FunFam" id="3.40.1010.10:FF:000007">
    <property type="entry name" value="Ribosomal RNA small subunit methyltransferase I"/>
    <property type="match status" value="1"/>
</dbReference>
<dbReference type="PANTHER" id="PTHR46111">
    <property type="entry name" value="RIBOSOMAL RNA SMALL SUBUNIT METHYLTRANSFERASE I"/>
    <property type="match status" value="1"/>
</dbReference>
<keyword evidence="3 6" id="KW-0489">Methyltransferase</keyword>
<evidence type="ECO:0000256" key="4">
    <source>
        <dbReference type="ARBA" id="ARBA00022679"/>
    </source>
</evidence>
<dbReference type="InterPro" id="IPR014776">
    <property type="entry name" value="4pyrrole_Mease_sub2"/>
</dbReference>
<evidence type="ECO:0000259" key="7">
    <source>
        <dbReference type="Pfam" id="PF00590"/>
    </source>
</evidence>
<reference evidence="8 9" key="1">
    <citation type="journal article" date="2015" name="Microbiome">
        <title>Genomic resolution of linkages in carbon, nitrogen, and sulfur cycling among widespread estuary sediment bacteria.</title>
        <authorList>
            <person name="Baker B.J."/>
            <person name="Lazar C.S."/>
            <person name="Teske A.P."/>
            <person name="Dick G.J."/>
        </authorList>
    </citation>
    <scope>NUCLEOTIDE SEQUENCE [LARGE SCALE GENOMIC DNA]</scope>
    <source>
        <strain evidence="8">SM1_77</strain>
    </source>
</reference>
<dbReference type="PANTHER" id="PTHR46111:SF1">
    <property type="entry name" value="RIBOSOMAL RNA SMALL SUBUNIT METHYLTRANSFERASE I"/>
    <property type="match status" value="1"/>
</dbReference>
<dbReference type="HAMAP" id="MF_01877">
    <property type="entry name" value="16SrRNA_methyltr_I"/>
    <property type="match status" value="1"/>
</dbReference>
<keyword evidence="1 6" id="KW-0963">Cytoplasm</keyword>
<comment type="subcellular location">
    <subcellularLocation>
        <location evidence="6">Cytoplasm</location>
    </subcellularLocation>
</comment>
<dbReference type="PATRIC" id="fig|1703778.3.peg.844"/>
<dbReference type="InterPro" id="IPR008189">
    <property type="entry name" value="rRNA_ssu_MeTfrase_I"/>
</dbReference>
<comment type="caution">
    <text evidence="8">The sequence shown here is derived from an EMBL/GenBank/DDBJ whole genome shotgun (WGS) entry which is preliminary data.</text>
</comment>
<name>A0A0S8JVX6_UNCW3</name>
<dbReference type="NCBIfam" id="TIGR00096">
    <property type="entry name" value="16S rRNA (cytidine(1402)-2'-O)-methyltransferase"/>
    <property type="match status" value="1"/>
</dbReference>
<evidence type="ECO:0000313" key="8">
    <source>
        <dbReference type="EMBL" id="KPL13347.1"/>
    </source>
</evidence>
<proteinExistence type="inferred from homology"/>
<evidence type="ECO:0000313" key="9">
    <source>
        <dbReference type="Proteomes" id="UP000050975"/>
    </source>
</evidence>
<evidence type="ECO:0000256" key="2">
    <source>
        <dbReference type="ARBA" id="ARBA00022552"/>
    </source>
</evidence>
<gene>
    <name evidence="6" type="primary">rsmI</name>
    <name evidence="8" type="ORF">AMJ74_05415</name>
</gene>
<evidence type="ECO:0000256" key="5">
    <source>
        <dbReference type="ARBA" id="ARBA00022691"/>
    </source>
</evidence>
<dbReference type="Gene3D" id="3.40.1010.10">
    <property type="entry name" value="Cobalt-precorrin-4 Transmethylase, Domain 1"/>
    <property type="match status" value="1"/>
</dbReference>
<dbReference type="CDD" id="cd11648">
    <property type="entry name" value="RsmI"/>
    <property type="match status" value="1"/>
</dbReference>
<keyword evidence="5 6" id="KW-0949">S-adenosyl-L-methionine</keyword>
<dbReference type="InterPro" id="IPR014777">
    <property type="entry name" value="4pyrrole_Mease_sub1"/>
</dbReference>
<dbReference type="Gene3D" id="3.30.950.10">
    <property type="entry name" value="Methyltransferase, Cobalt-precorrin-4 Transmethylase, Domain 2"/>
    <property type="match status" value="1"/>
</dbReference>
<organism evidence="8 9">
    <name type="scientific">candidate division WOR_3 bacterium SM1_77</name>
    <dbReference type="NCBI Taxonomy" id="1703778"/>
    <lineage>
        <taxon>Bacteria</taxon>
        <taxon>Bacteria division WOR-3</taxon>
    </lineage>
</organism>
<dbReference type="AlphaFoldDB" id="A0A0S8JVX6"/>
<comment type="catalytic activity">
    <reaction evidence="6">
        <text>cytidine(1402) in 16S rRNA + S-adenosyl-L-methionine = 2'-O-methylcytidine(1402) in 16S rRNA + S-adenosyl-L-homocysteine + H(+)</text>
        <dbReference type="Rhea" id="RHEA:42924"/>
        <dbReference type="Rhea" id="RHEA-COMP:10285"/>
        <dbReference type="Rhea" id="RHEA-COMP:10286"/>
        <dbReference type="ChEBI" id="CHEBI:15378"/>
        <dbReference type="ChEBI" id="CHEBI:57856"/>
        <dbReference type="ChEBI" id="CHEBI:59789"/>
        <dbReference type="ChEBI" id="CHEBI:74495"/>
        <dbReference type="ChEBI" id="CHEBI:82748"/>
        <dbReference type="EC" id="2.1.1.198"/>
    </reaction>
</comment>
<dbReference type="EMBL" id="LJVE01000109">
    <property type="protein sequence ID" value="KPL13347.1"/>
    <property type="molecule type" value="Genomic_DNA"/>
</dbReference>
<dbReference type="PIRSF" id="PIRSF005917">
    <property type="entry name" value="MTase_YraL"/>
    <property type="match status" value="1"/>
</dbReference>
<comment type="function">
    <text evidence="6">Catalyzes the 2'-O-methylation of the ribose of cytidine 1402 (C1402) in 16S rRNA.</text>
</comment>
<evidence type="ECO:0000256" key="6">
    <source>
        <dbReference type="HAMAP-Rule" id="MF_01877"/>
    </source>
</evidence>
<feature type="domain" description="Tetrapyrrole methylase" evidence="7">
    <location>
        <begin position="3"/>
        <end position="201"/>
    </location>
</feature>
<dbReference type="InterPro" id="IPR000878">
    <property type="entry name" value="4pyrrol_Mease"/>
</dbReference>
<dbReference type="GO" id="GO:0005737">
    <property type="term" value="C:cytoplasm"/>
    <property type="evidence" value="ECO:0007669"/>
    <property type="project" value="UniProtKB-SubCell"/>
</dbReference>
<dbReference type="SUPFAM" id="SSF53790">
    <property type="entry name" value="Tetrapyrrole methylase"/>
    <property type="match status" value="1"/>
</dbReference>
<comment type="similarity">
    <text evidence="6">Belongs to the methyltransferase superfamily. RsmI family.</text>
</comment>
<dbReference type="Pfam" id="PF00590">
    <property type="entry name" value="TP_methylase"/>
    <property type="match status" value="1"/>
</dbReference>
<keyword evidence="2 6" id="KW-0698">rRNA processing</keyword>
<sequence length="221" mass="24823">MPLFVVTTPIGNMQDITYRAINTLRDVDLIACEDTRRAGILLKKFGIKKRLVSYYDQNEKRRVTQLVPLLKQGRNIALITNAGTPIISDPGYILVRECIKQSIQVVIIPGASAITGALAISGLPVNRFVFEGFLPKKKGRRTRALEELRGESRTVVLFESPNRIARLLEEILEHIGDRRITLCREMTKVHEEVIHGRVSEVAKQLSSTKGEFTIVMEGSNE</sequence>
<dbReference type="EC" id="2.1.1.198" evidence="6"/>
<dbReference type="GO" id="GO:0070677">
    <property type="term" value="F:rRNA (cytosine-2'-O-)-methyltransferase activity"/>
    <property type="evidence" value="ECO:0007669"/>
    <property type="project" value="UniProtKB-UniRule"/>
</dbReference>
<dbReference type="Proteomes" id="UP000050975">
    <property type="component" value="Unassembled WGS sequence"/>
</dbReference>
<protein>
    <recommendedName>
        <fullName evidence="6">Ribosomal RNA small subunit methyltransferase I</fullName>
        <ecNumber evidence="6">2.1.1.198</ecNumber>
    </recommendedName>
    <alternativeName>
        <fullName evidence="6">16S rRNA 2'-O-ribose C1402 methyltransferase</fullName>
    </alternativeName>
    <alternativeName>
        <fullName evidence="6">rRNA (cytidine-2'-O-)-methyltransferase RsmI</fullName>
    </alternativeName>
</protein>
<accession>A0A0S8JVX6</accession>
<keyword evidence="4 6" id="KW-0808">Transferase</keyword>